<organism evidence="2 3">
    <name type="scientific">Candidatus Nomurabacteria bacterium GW2011_GWC2_42_20</name>
    <dbReference type="NCBI Taxonomy" id="1618756"/>
    <lineage>
        <taxon>Bacteria</taxon>
        <taxon>Candidatus Nomuraibacteriota</taxon>
    </lineage>
</organism>
<gene>
    <name evidence="2" type="ORF">UV12_C0001G0029</name>
</gene>
<protein>
    <recommendedName>
        <fullName evidence="1">Bacterial spore germination immunoglobulin-like domain-containing protein</fullName>
    </recommendedName>
</protein>
<comment type="caution">
    <text evidence="2">The sequence shown here is derived from an EMBL/GenBank/DDBJ whole genome shotgun (WGS) entry which is preliminary data.</text>
</comment>
<dbReference type="Proteomes" id="UP000034704">
    <property type="component" value="Unassembled WGS sequence"/>
</dbReference>
<dbReference type="STRING" id="1618756.UV12_C0001G0029"/>
<dbReference type="InterPro" id="IPR018911">
    <property type="entry name" value="Gmad2_Ig-like_dom"/>
</dbReference>
<proteinExistence type="predicted"/>
<feature type="domain" description="Bacterial spore germination immunoglobulin-like" evidence="1">
    <location>
        <begin position="74"/>
        <end position="145"/>
    </location>
</feature>
<reference evidence="2 3" key="1">
    <citation type="journal article" date="2015" name="Nature">
        <title>rRNA introns, odd ribosomes, and small enigmatic genomes across a large radiation of phyla.</title>
        <authorList>
            <person name="Brown C.T."/>
            <person name="Hug L.A."/>
            <person name="Thomas B.C."/>
            <person name="Sharon I."/>
            <person name="Castelle C.J."/>
            <person name="Singh A."/>
            <person name="Wilkins M.J."/>
            <person name="Williams K.H."/>
            <person name="Banfield J.F."/>
        </authorList>
    </citation>
    <scope>NUCLEOTIDE SEQUENCE [LARGE SCALE GENOMIC DNA]</scope>
</reference>
<dbReference type="Pfam" id="PF10648">
    <property type="entry name" value="Gmad2"/>
    <property type="match status" value="1"/>
</dbReference>
<sequence>MKKILIIVATIIITINFIVSWRLAGKEKLVVVTNFAECYATGSLIMESYPRQCRYDGKTFTENIGNELEKANIIRLDSPRPNQIIQSPLLIKGQARGNWFFEASFPVFLVNWDGLIIAQGIAQAKSDWMTTDFVPFEATIAFVVDKDVYSTRGSLILKKDNPSGLPEHDDAMEIPIVFQK</sequence>
<accession>A0A0G0ZI28</accession>
<name>A0A0G0ZI28_9BACT</name>
<evidence type="ECO:0000259" key="1">
    <source>
        <dbReference type="Pfam" id="PF10648"/>
    </source>
</evidence>
<evidence type="ECO:0000313" key="3">
    <source>
        <dbReference type="Proteomes" id="UP000034704"/>
    </source>
</evidence>
<dbReference type="AlphaFoldDB" id="A0A0G0ZI28"/>
<evidence type="ECO:0000313" key="2">
    <source>
        <dbReference type="EMBL" id="KKS48334.1"/>
    </source>
</evidence>
<dbReference type="EMBL" id="LCDG01000001">
    <property type="protein sequence ID" value="KKS48334.1"/>
    <property type="molecule type" value="Genomic_DNA"/>
</dbReference>